<evidence type="ECO:0000313" key="2">
    <source>
        <dbReference type="Proteomes" id="UP000324222"/>
    </source>
</evidence>
<dbReference type="Proteomes" id="UP000324222">
    <property type="component" value="Unassembled WGS sequence"/>
</dbReference>
<sequence>MRFRRWKTQVPFVGNLYITYSMRTGCVKPRFRRSRLRKRMRNVRLHARHHHFRYAINGSDGSLARKQ</sequence>
<evidence type="ECO:0000313" key="1">
    <source>
        <dbReference type="EMBL" id="MPC53498.1"/>
    </source>
</evidence>
<reference evidence="1 2" key="1">
    <citation type="submission" date="2019-05" db="EMBL/GenBank/DDBJ databases">
        <title>Another draft genome of Portunus trituberculatus and its Hox gene families provides insights of decapod evolution.</title>
        <authorList>
            <person name="Jeong J.-H."/>
            <person name="Song I."/>
            <person name="Kim S."/>
            <person name="Choi T."/>
            <person name="Kim D."/>
            <person name="Ryu S."/>
            <person name="Kim W."/>
        </authorList>
    </citation>
    <scope>NUCLEOTIDE SEQUENCE [LARGE SCALE GENOMIC DNA]</scope>
    <source>
        <tissue evidence="1">Muscle</tissue>
    </source>
</reference>
<protein>
    <submittedName>
        <fullName evidence="1">Uncharacterized protein</fullName>
    </submittedName>
</protein>
<accession>A0A5B7G8Q2</accession>
<dbReference type="EMBL" id="VSRR010011668">
    <property type="protein sequence ID" value="MPC53498.1"/>
    <property type="molecule type" value="Genomic_DNA"/>
</dbReference>
<name>A0A5B7G8Q2_PORTR</name>
<keyword evidence="2" id="KW-1185">Reference proteome</keyword>
<proteinExistence type="predicted"/>
<dbReference type="AlphaFoldDB" id="A0A5B7G8Q2"/>
<organism evidence="1 2">
    <name type="scientific">Portunus trituberculatus</name>
    <name type="common">Swimming crab</name>
    <name type="synonym">Neptunus trituberculatus</name>
    <dbReference type="NCBI Taxonomy" id="210409"/>
    <lineage>
        <taxon>Eukaryota</taxon>
        <taxon>Metazoa</taxon>
        <taxon>Ecdysozoa</taxon>
        <taxon>Arthropoda</taxon>
        <taxon>Crustacea</taxon>
        <taxon>Multicrustacea</taxon>
        <taxon>Malacostraca</taxon>
        <taxon>Eumalacostraca</taxon>
        <taxon>Eucarida</taxon>
        <taxon>Decapoda</taxon>
        <taxon>Pleocyemata</taxon>
        <taxon>Brachyura</taxon>
        <taxon>Eubrachyura</taxon>
        <taxon>Portunoidea</taxon>
        <taxon>Portunidae</taxon>
        <taxon>Portuninae</taxon>
        <taxon>Portunus</taxon>
    </lineage>
</organism>
<comment type="caution">
    <text evidence="1">The sequence shown here is derived from an EMBL/GenBank/DDBJ whole genome shotgun (WGS) entry which is preliminary data.</text>
</comment>
<gene>
    <name evidence="1" type="ORF">E2C01_047392</name>
</gene>